<evidence type="ECO:0000256" key="1">
    <source>
        <dbReference type="SAM" id="MobiDB-lite"/>
    </source>
</evidence>
<proteinExistence type="predicted"/>
<feature type="region of interest" description="Disordered" evidence="1">
    <location>
        <begin position="18"/>
        <end position="93"/>
    </location>
</feature>
<dbReference type="AlphaFoldDB" id="A0A4U0WYQ9"/>
<feature type="compositionally biased region" description="Polar residues" evidence="1">
    <location>
        <begin position="45"/>
        <end position="61"/>
    </location>
</feature>
<evidence type="ECO:0000313" key="3">
    <source>
        <dbReference type="Proteomes" id="UP000309340"/>
    </source>
</evidence>
<reference evidence="2 3" key="1">
    <citation type="submission" date="2017-03" db="EMBL/GenBank/DDBJ databases">
        <title>Genomes of endolithic fungi from Antarctica.</title>
        <authorList>
            <person name="Coleine C."/>
            <person name="Masonjones S."/>
            <person name="Stajich J.E."/>
        </authorList>
    </citation>
    <scope>NUCLEOTIDE SEQUENCE [LARGE SCALE GENOMIC DNA]</scope>
    <source>
        <strain evidence="2 3">CCFEE 5184</strain>
    </source>
</reference>
<organism evidence="2 3">
    <name type="scientific">Friedmanniomyces simplex</name>
    <dbReference type="NCBI Taxonomy" id="329884"/>
    <lineage>
        <taxon>Eukaryota</taxon>
        <taxon>Fungi</taxon>
        <taxon>Dikarya</taxon>
        <taxon>Ascomycota</taxon>
        <taxon>Pezizomycotina</taxon>
        <taxon>Dothideomycetes</taxon>
        <taxon>Dothideomycetidae</taxon>
        <taxon>Mycosphaerellales</taxon>
        <taxon>Teratosphaeriaceae</taxon>
        <taxon>Friedmanniomyces</taxon>
    </lineage>
</organism>
<name>A0A4U0WYQ9_9PEZI</name>
<gene>
    <name evidence="2" type="ORF">B0A55_06612</name>
</gene>
<comment type="caution">
    <text evidence="2">The sequence shown here is derived from an EMBL/GenBank/DDBJ whole genome shotgun (WGS) entry which is preliminary data.</text>
</comment>
<dbReference type="EMBL" id="NAJQ01000477">
    <property type="protein sequence ID" value="TKA68970.1"/>
    <property type="molecule type" value="Genomic_DNA"/>
</dbReference>
<sequence>MAHSKKPYASVASAPFVPSDISSVFSSPTPVFDSPPPAPVSPGSANTPYSVRSPQKGPQDQSDGHDNRNNQKEGAPLATEAEREAEIGNDEGDTERMRFLNELQIMEAAKLAALIGRYVTMRAAMVLIGNETHAIRTLQAWLITPTIRNDVNARNILQHVQRTLGHLIEAHRVLQAGLVSRDVVASPMASLLQGVRKLLDDTEHDIISHVNTIATAQTSMKPDEAVQRSVELTSRSNLDATAKDLAAVEVALSPAARY</sequence>
<feature type="compositionally biased region" description="Low complexity" evidence="1">
    <location>
        <begin position="22"/>
        <end position="32"/>
    </location>
</feature>
<feature type="compositionally biased region" description="Basic and acidic residues" evidence="1">
    <location>
        <begin position="62"/>
        <end position="71"/>
    </location>
</feature>
<accession>A0A4U0WYQ9</accession>
<dbReference type="Proteomes" id="UP000309340">
    <property type="component" value="Unassembled WGS sequence"/>
</dbReference>
<protein>
    <submittedName>
        <fullName evidence="2">Uncharacterized protein</fullName>
    </submittedName>
</protein>
<evidence type="ECO:0000313" key="2">
    <source>
        <dbReference type="EMBL" id="TKA68970.1"/>
    </source>
</evidence>
<keyword evidence="3" id="KW-1185">Reference proteome</keyword>